<dbReference type="PROSITE" id="PS50283">
    <property type="entry name" value="NA_SOLUT_SYMP_3"/>
    <property type="match status" value="1"/>
</dbReference>
<dbReference type="InterPro" id="IPR050277">
    <property type="entry name" value="Sodium:Solute_Symporter"/>
</dbReference>
<dbReference type="AlphaFoldDB" id="A0A1G5L1L1"/>
<dbReference type="OrthoDB" id="9766407at2"/>
<feature type="transmembrane region" description="Helical" evidence="8">
    <location>
        <begin position="267"/>
        <end position="287"/>
    </location>
</feature>
<sequence>MSSTTGYNLIMIGIYFTVLISIGLIFKKKADKGSDSYILADRKAPKILVIGSLFATMVSSGTLVGYAGMGYSIGLGAYFNAGAGLATLIWVGYWFIPRLREAKITTIPELFQRYFGTPHRIVSFLLVFCRDLSTTAGTAVGMAAIFKYMFDVSDNVALLICVGITVFFTMTGGAWAVLVTDTIQGAFILLGSTLLIPLAIAKTGGWTAFKGLIPPGHLNLTNVGLTQIIGWGLVGALLTLGNQTVIQRGFTAASSQIAKKSFTLGGYISFFWYMVPFLLSLCAVALFPNIQPSNAYFDLSMIYGSYIGIFFIIVLLATCISTVSSCILTITSNITLDFYKPYFNPNVSNEKLVKIQRICTFFITLIAVSIAKAFPYIVELFLVGARIMGAGMSPVFVSIVFWKRARLAKYSTLSAMILGSTATIVGQIVQAKSAASAALGSTAFVWKLDPVIIGLPITLLVLIIGTFIETRHYTFTDKTATPISSAFNTQPD</sequence>
<dbReference type="InterPro" id="IPR038377">
    <property type="entry name" value="Na/Glc_symporter_sf"/>
</dbReference>
<reference evidence="9 10" key="1">
    <citation type="submission" date="2016-10" db="EMBL/GenBank/DDBJ databases">
        <authorList>
            <person name="de Groot N.N."/>
        </authorList>
    </citation>
    <scope>NUCLEOTIDE SEQUENCE [LARGE SCALE GENOMIC DNA]</scope>
    <source>
        <strain evidence="9 10">DSM 18978</strain>
    </source>
</reference>
<keyword evidence="6 8" id="KW-0472">Membrane</keyword>
<keyword evidence="3" id="KW-0813">Transport</keyword>
<evidence type="ECO:0000256" key="6">
    <source>
        <dbReference type="ARBA" id="ARBA00023136"/>
    </source>
</evidence>
<evidence type="ECO:0000256" key="1">
    <source>
        <dbReference type="ARBA" id="ARBA00004141"/>
    </source>
</evidence>
<dbReference type="InterPro" id="IPR001734">
    <property type="entry name" value="Na/solute_symporter"/>
</dbReference>
<name>A0A1G5L1L1_9FIRM</name>
<dbReference type="Pfam" id="PF00474">
    <property type="entry name" value="SSF"/>
    <property type="match status" value="1"/>
</dbReference>
<protein>
    <submittedName>
        <fullName evidence="9">Na+/proline symporter</fullName>
    </submittedName>
</protein>
<dbReference type="EMBL" id="FMUS01000035">
    <property type="protein sequence ID" value="SCZ06268.1"/>
    <property type="molecule type" value="Genomic_DNA"/>
</dbReference>
<evidence type="ECO:0000313" key="9">
    <source>
        <dbReference type="EMBL" id="SCZ06268.1"/>
    </source>
</evidence>
<dbReference type="GO" id="GO:0005886">
    <property type="term" value="C:plasma membrane"/>
    <property type="evidence" value="ECO:0007669"/>
    <property type="project" value="TreeGrafter"/>
</dbReference>
<gene>
    <name evidence="9" type="ORF">SAMN03080606_03931</name>
</gene>
<evidence type="ECO:0000256" key="2">
    <source>
        <dbReference type="ARBA" id="ARBA00006434"/>
    </source>
</evidence>
<feature type="transmembrane region" description="Helical" evidence="8">
    <location>
        <begin position="121"/>
        <end position="150"/>
    </location>
</feature>
<dbReference type="RefSeq" id="WP_091547101.1">
    <property type="nucleotide sequence ID" value="NZ_FMUS01000035.1"/>
</dbReference>
<feature type="transmembrane region" description="Helical" evidence="8">
    <location>
        <begin position="380"/>
        <end position="401"/>
    </location>
</feature>
<evidence type="ECO:0000313" key="10">
    <source>
        <dbReference type="Proteomes" id="UP000198636"/>
    </source>
</evidence>
<feature type="transmembrane region" description="Helical" evidence="8">
    <location>
        <begin position="355"/>
        <end position="374"/>
    </location>
</feature>
<keyword evidence="4 8" id="KW-0812">Transmembrane</keyword>
<keyword evidence="5 8" id="KW-1133">Transmembrane helix</keyword>
<feature type="transmembrane region" description="Helical" evidence="8">
    <location>
        <begin position="228"/>
        <end position="246"/>
    </location>
</feature>
<feature type="transmembrane region" description="Helical" evidence="8">
    <location>
        <begin position="47"/>
        <end position="69"/>
    </location>
</feature>
<dbReference type="CDD" id="cd10322">
    <property type="entry name" value="SLC5sbd"/>
    <property type="match status" value="1"/>
</dbReference>
<accession>A0A1G5L1L1</accession>
<dbReference type="GO" id="GO:0022857">
    <property type="term" value="F:transmembrane transporter activity"/>
    <property type="evidence" value="ECO:0007669"/>
    <property type="project" value="InterPro"/>
</dbReference>
<feature type="transmembrane region" description="Helical" evidence="8">
    <location>
        <begin position="156"/>
        <end position="179"/>
    </location>
</feature>
<comment type="subcellular location">
    <subcellularLocation>
        <location evidence="1">Membrane</location>
        <topology evidence="1">Multi-pass membrane protein</topology>
    </subcellularLocation>
</comment>
<dbReference type="PANTHER" id="PTHR48086:SF7">
    <property type="entry name" value="SODIUM-SOLUTE SYMPORTER-RELATED"/>
    <property type="match status" value="1"/>
</dbReference>
<feature type="transmembrane region" description="Helical" evidence="8">
    <location>
        <begin position="451"/>
        <end position="468"/>
    </location>
</feature>
<dbReference type="PANTHER" id="PTHR48086">
    <property type="entry name" value="SODIUM/PROLINE SYMPORTER-RELATED"/>
    <property type="match status" value="1"/>
</dbReference>
<comment type="similarity">
    <text evidence="2 7">Belongs to the sodium:solute symporter (SSF) (TC 2.A.21) family.</text>
</comment>
<keyword evidence="10" id="KW-1185">Reference proteome</keyword>
<organism evidence="9 10">
    <name type="scientific">Alkaliphilus peptidifermentans DSM 18978</name>
    <dbReference type="NCBI Taxonomy" id="1120976"/>
    <lineage>
        <taxon>Bacteria</taxon>
        <taxon>Bacillati</taxon>
        <taxon>Bacillota</taxon>
        <taxon>Clostridia</taxon>
        <taxon>Peptostreptococcales</taxon>
        <taxon>Natronincolaceae</taxon>
        <taxon>Alkaliphilus</taxon>
    </lineage>
</organism>
<dbReference type="Proteomes" id="UP000198636">
    <property type="component" value="Unassembled WGS sequence"/>
</dbReference>
<feature type="transmembrane region" description="Helical" evidence="8">
    <location>
        <begin position="75"/>
        <end position="96"/>
    </location>
</feature>
<dbReference type="STRING" id="1120976.SAMN03080606_03931"/>
<feature type="transmembrane region" description="Helical" evidence="8">
    <location>
        <begin position="413"/>
        <end position="431"/>
    </location>
</feature>
<feature type="transmembrane region" description="Helical" evidence="8">
    <location>
        <begin position="186"/>
        <end position="208"/>
    </location>
</feature>
<dbReference type="Gene3D" id="1.20.1730.10">
    <property type="entry name" value="Sodium/glucose cotransporter"/>
    <property type="match status" value="1"/>
</dbReference>
<feature type="transmembrane region" description="Helical" evidence="8">
    <location>
        <begin position="307"/>
        <end position="334"/>
    </location>
</feature>
<evidence type="ECO:0000256" key="4">
    <source>
        <dbReference type="ARBA" id="ARBA00022692"/>
    </source>
</evidence>
<evidence type="ECO:0000256" key="5">
    <source>
        <dbReference type="ARBA" id="ARBA00022989"/>
    </source>
</evidence>
<feature type="transmembrane region" description="Helical" evidence="8">
    <location>
        <begin position="6"/>
        <end position="26"/>
    </location>
</feature>
<evidence type="ECO:0000256" key="3">
    <source>
        <dbReference type="ARBA" id="ARBA00022448"/>
    </source>
</evidence>
<evidence type="ECO:0000256" key="8">
    <source>
        <dbReference type="SAM" id="Phobius"/>
    </source>
</evidence>
<evidence type="ECO:0000256" key="7">
    <source>
        <dbReference type="RuleBase" id="RU362091"/>
    </source>
</evidence>
<proteinExistence type="inferred from homology"/>